<dbReference type="Gene3D" id="1.20.1280.50">
    <property type="match status" value="1"/>
</dbReference>
<dbReference type="SUPFAM" id="SSF81383">
    <property type="entry name" value="F-box domain"/>
    <property type="match status" value="1"/>
</dbReference>
<feature type="domain" description="F-box" evidence="1">
    <location>
        <begin position="1"/>
        <end position="54"/>
    </location>
</feature>
<accession>A0A6D2JHF1</accession>
<evidence type="ECO:0000313" key="2">
    <source>
        <dbReference type="EMBL" id="CAA7038507.1"/>
    </source>
</evidence>
<dbReference type="SMART" id="SM00256">
    <property type="entry name" value="FBOX"/>
    <property type="match status" value="1"/>
</dbReference>
<dbReference type="EMBL" id="CACVBM020001196">
    <property type="protein sequence ID" value="CAA7038507.1"/>
    <property type="molecule type" value="Genomic_DNA"/>
</dbReference>
<dbReference type="SMART" id="SM00579">
    <property type="entry name" value="FBD"/>
    <property type="match status" value="1"/>
</dbReference>
<dbReference type="InterPro" id="IPR036047">
    <property type="entry name" value="F-box-like_dom_sf"/>
</dbReference>
<proteinExistence type="predicted"/>
<dbReference type="Pfam" id="PF24758">
    <property type="entry name" value="LRR_At5g56370"/>
    <property type="match status" value="1"/>
</dbReference>
<keyword evidence="3" id="KW-1185">Reference proteome</keyword>
<dbReference type="OrthoDB" id="612216at2759"/>
<gene>
    <name evidence="2" type="ORF">MERR_LOCUS25742</name>
</gene>
<dbReference type="InterPro" id="IPR032675">
    <property type="entry name" value="LRR_dom_sf"/>
</dbReference>
<protein>
    <recommendedName>
        <fullName evidence="1">F-box domain-containing protein</fullName>
    </recommendedName>
</protein>
<sequence length="468" mass="53727">MDPLSSLPDEVHPHILSFLTTKEAASTSLLSKRWRNLFALVPNLDIDDSVFLHPEEGKRERDGILQSFMDFVDRVLDLQGDSPLNKFSLKCKDGVDSDRVDSWICKALQRGVSELDLSIDFPGYYYYRLPEEMFVSRTLVKLKLTSEFDIHWWPACEDVSLPLLKSLCICSRRIFFEDEIEPLLPCFPVLEELQIESMERKGLDVTVSSGTLTKLTFFVVSTKTYRNPKSVCFDTPNLLSLRYSDLVARDYPLVNMEKLVEARLALRANDDQIKRVRRAPNNDDSLEDDVVLQFGNLAKLMKGIHNVQELHLCPDTLEVLSLCCESMPVFNNLKTLVIHGEGDRGWQAVPVLLRNSPHLQTLYIEGLVHYVTDKCGDACDCIYRKDKGRSLTSCPVKELVIGGFTGTMKEMNMIEHFLDYFPCLNKVEIYIDKNVLRELRNEAVRIMEMIEEYNMSYRCHVGLMRSGQ</sequence>
<evidence type="ECO:0000313" key="3">
    <source>
        <dbReference type="Proteomes" id="UP000467841"/>
    </source>
</evidence>
<dbReference type="InterPro" id="IPR053781">
    <property type="entry name" value="F-box_AtFBL13-like"/>
</dbReference>
<dbReference type="InterPro" id="IPR055411">
    <property type="entry name" value="LRR_FXL15/At3g58940/PEG3-like"/>
</dbReference>
<dbReference type="AlphaFoldDB" id="A0A6D2JHF1"/>
<dbReference type="CDD" id="cd22160">
    <property type="entry name" value="F-box_AtFBL13-like"/>
    <property type="match status" value="1"/>
</dbReference>
<dbReference type="Pfam" id="PF00646">
    <property type="entry name" value="F-box"/>
    <property type="match status" value="1"/>
</dbReference>
<dbReference type="PANTHER" id="PTHR31293">
    <property type="entry name" value="RNI-LIKE SUPERFAMILY PROTEIN"/>
    <property type="match status" value="1"/>
</dbReference>
<dbReference type="Proteomes" id="UP000467841">
    <property type="component" value="Unassembled WGS sequence"/>
</dbReference>
<dbReference type="InterPro" id="IPR055294">
    <property type="entry name" value="FBL60-like"/>
</dbReference>
<dbReference type="SUPFAM" id="SSF52047">
    <property type="entry name" value="RNI-like"/>
    <property type="match status" value="1"/>
</dbReference>
<dbReference type="InterPro" id="IPR001810">
    <property type="entry name" value="F-box_dom"/>
</dbReference>
<dbReference type="InterPro" id="IPR006566">
    <property type="entry name" value="FBD"/>
</dbReference>
<name>A0A6D2JHF1_9BRAS</name>
<evidence type="ECO:0000259" key="1">
    <source>
        <dbReference type="PROSITE" id="PS50181"/>
    </source>
</evidence>
<reference evidence="2" key="1">
    <citation type="submission" date="2020-01" db="EMBL/GenBank/DDBJ databases">
        <authorList>
            <person name="Mishra B."/>
        </authorList>
    </citation>
    <scope>NUCLEOTIDE SEQUENCE [LARGE SCALE GENOMIC DNA]</scope>
</reference>
<organism evidence="2 3">
    <name type="scientific">Microthlaspi erraticum</name>
    <dbReference type="NCBI Taxonomy" id="1685480"/>
    <lineage>
        <taxon>Eukaryota</taxon>
        <taxon>Viridiplantae</taxon>
        <taxon>Streptophyta</taxon>
        <taxon>Embryophyta</taxon>
        <taxon>Tracheophyta</taxon>
        <taxon>Spermatophyta</taxon>
        <taxon>Magnoliopsida</taxon>
        <taxon>eudicotyledons</taxon>
        <taxon>Gunneridae</taxon>
        <taxon>Pentapetalae</taxon>
        <taxon>rosids</taxon>
        <taxon>malvids</taxon>
        <taxon>Brassicales</taxon>
        <taxon>Brassicaceae</taxon>
        <taxon>Coluteocarpeae</taxon>
        <taxon>Microthlaspi</taxon>
    </lineage>
</organism>
<dbReference type="PROSITE" id="PS50181">
    <property type="entry name" value="FBOX"/>
    <property type="match status" value="1"/>
</dbReference>
<dbReference type="Gene3D" id="3.80.10.10">
    <property type="entry name" value="Ribonuclease Inhibitor"/>
    <property type="match status" value="1"/>
</dbReference>
<dbReference type="PANTHER" id="PTHR31293:SF24">
    <property type="entry name" value="BNAANNG15180D PROTEIN"/>
    <property type="match status" value="1"/>
</dbReference>
<comment type="caution">
    <text evidence="2">The sequence shown here is derived from an EMBL/GenBank/DDBJ whole genome shotgun (WGS) entry which is preliminary data.</text>
</comment>